<dbReference type="InterPro" id="IPR027417">
    <property type="entry name" value="P-loop_NTPase"/>
</dbReference>
<dbReference type="SMART" id="SM00490">
    <property type="entry name" value="HELICc"/>
    <property type="match status" value="1"/>
</dbReference>
<feature type="domain" description="Helicase ATP-binding" evidence="11">
    <location>
        <begin position="32"/>
        <end position="208"/>
    </location>
</feature>
<keyword evidence="5 9" id="KW-0067">ATP-binding</keyword>
<dbReference type="InterPro" id="IPR011545">
    <property type="entry name" value="DEAD/DEAH_box_helicase_dom"/>
</dbReference>
<gene>
    <name evidence="14" type="ORF">A7E78_07320</name>
</gene>
<name>A0A1L3GP17_9BACT</name>
<dbReference type="Proteomes" id="UP000182517">
    <property type="component" value="Chromosome"/>
</dbReference>
<dbReference type="KEGG" id="pef:A7E78_07320"/>
<evidence type="ECO:0000256" key="7">
    <source>
        <dbReference type="ARBA" id="ARBA00038437"/>
    </source>
</evidence>
<organism evidence="14 15">
    <name type="scientific">Syntrophotalea acetylenivorans</name>
    <dbReference type="NCBI Taxonomy" id="1842532"/>
    <lineage>
        <taxon>Bacteria</taxon>
        <taxon>Pseudomonadati</taxon>
        <taxon>Thermodesulfobacteriota</taxon>
        <taxon>Desulfuromonadia</taxon>
        <taxon>Desulfuromonadales</taxon>
        <taxon>Syntrophotaleaceae</taxon>
        <taxon>Syntrophotalea</taxon>
    </lineage>
</organism>
<proteinExistence type="inferred from homology"/>
<evidence type="ECO:0000259" key="11">
    <source>
        <dbReference type="PROSITE" id="PS51192"/>
    </source>
</evidence>
<evidence type="ECO:0000313" key="14">
    <source>
        <dbReference type="EMBL" id="APG27664.1"/>
    </source>
</evidence>
<dbReference type="InterPro" id="IPR000629">
    <property type="entry name" value="RNA-helicase_DEAD-box_CS"/>
</dbReference>
<dbReference type="InterPro" id="IPR050079">
    <property type="entry name" value="DEAD_box_RNA_helicase"/>
</dbReference>
<dbReference type="InterPro" id="IPR023554">
    <property type="entry name" value="RNA_helicase_ATP-dep_RhlB"/>
</dbReference>
<dbReference type="InterPro" id="IPR044742">
    <property type="entry name" value="DEAD/DEAH_RhlB"/>
</dbReference>
<protein>
    <submittedName>
        <fullName evidence="14">RNA helicase</fullName>
    </submittedName>
</protein>
<keyword evidence="6" id="KW-0694">RNA-binding</keyword>
<dbReference type="PANTHER" id="PTHR47959">
    <property type="entry name" value="ATP-DEPENDENT RNA HELICASE RHLE-RELATED"/>
    <property type="match status" value="1"/>
</dbReference>
<feature type="domain" description="DEAD-box RNA helicase Q" evidence="13">
    <location>
        <begin position="1"/>
        <end position="29"/>
    </location>
</feature>
<dbReference type="SMART" id="SM00487">
    <property type="entry name" value="DEXDc"/>
    <property type="match status" value="1"/>
</dbReference>
<dbReference type="Pfam" id="PF00271">
    <property type="entry name" value="Helicase_C"/>
    <property type="match status" value="1"/>
</dbReference>
<dbReference type="CDD" id="cd18787">
    <property type="entry name" value="SF2_C_DEAD"/>
    <property type="match status" value="1"/>
</dbReference>
<dbReference type="EMBL" id="CP015519">
    <property type="protein sequence ID" value="APG27664.1"/>
    <property type="molecule type" value="Genomic_DNA"/>
</dbReference>
<keyword evidence="2 9" id="KW-0547">Nucleotide-binding</keyword>
<evidence type="ECO:0000259" key="12">
    <source>
        <dbReference type="PROSITE" id="PS51194"/>
    </source>
</evidence>
<dbReference type="PANTHER" id="PTHR47959:SF10">
    <property type="entry name" value="ATP-DEPENDENT RNA HELICASE RHLB"/>
    <property type="match status" value="1"/>
</dbReference>
<keyword evidence="1" id="KW-0963">Cytoplasm</keyword>
<dbReference type="OrthoDB" id="9805696at2"/>
<keyword evidence="4 9" id="KW-0347">Helicase</keyword>
<evidence type="ECO:0000256" key="8">
    <source>
        <dbReference type="PROSITE-ProRule" id="PRU00552"/>
    </source>
</evidence>
<dbReference type="InterPro" id="IPR001650">
    <property type="entry name" value="Helicase_C-like"/>
</dbReference>
<dbReference type="GO" id="GO:0005524">
    <property type="term" value="F:ATP binding"/>
    <property type="evidence" value="ECO:0007669"/>
    <property type="project" value="UniProtKB-KW"/>
</dbReference>
<evidence type="ECO:0000256" key="3">
    <source>
        <dbReference type="ARBA" id="ARBA00022801"/>
    </source>
</evidence>
<evidence type="ECO:0000256" key="6">
    <source>
        <dbReference type="ARBA" id="ARBA00022884"/>
    </source>
</evidence>
<dbReference type="RefSeq" id="WP_072283629.1">
    <property type="nucleotide sequence ID" value="NZ_CP015519.1"/>
</dbReference>
<dbReference type="GO" id="GO:0003724">
    <property type="term" value="F:RNA helicase activity"/>
    <property type="evidence" value="ECO:0007669"/>
    <property type="project" value="InterPro"/>
</dbReference>
<dbReference type="InterPro" id="IPR014014">
    <property type="entry name" value="RNA_helicase_DEAD_Q_motif"/>
</dbReference>
<feature type="compositionally biased region" description="Basic and acidic residues" evidence="10">
    <location>
        <begin position="392"/>
        <end position="405"/>
    </location>
</feature>
<dbReference type="PROSITE" id="PS51194">
    <property type="entry name" value="HELICASE_CTER"/>
    <property type="match status" value="1"/>
</dbReference>
<evidence type="ECO:0000313" key="15">
    <source>
        <dbReference type="Proteomes" id="UP000182517"/>
    </source>
</evidence>
<dbReference type="AlphaFoldDB" id="A0A1L3GP17"/>
<dbReference type="InterPro" id="IPR014001">
    <property type="entry name" value="Helicase_ATP-bd"/>
</dbReference>
<feature type="short sequence motif" description="Q motif" evidence="8">
    <location>
        <begin position="1"/>
        <end position="29"/>
    </location>
</feature>
<dbReference type="CDD" id="cd00268">
    <property type="entry name" value="DEADc"/>
    <property type="match status" value="1"/>
</dbReference>
<dbReference type="PROSITE" id="PS00039">
    <property type="entry name" value="DEAD_ATP_HELICASE"/>
    <property type="match status" value="1"/>
</dbReference>
<dbReference type="STRING" id="1842532.A7E78_07320"/>
<comment type="similarity">
    <text evidence="7 9">Belongs to the DEAD box helicase family.</text>
</comment>
<evidence type="ECO:0000256" key="5">
    <source>
        <dbReference type="ARBA" id="ARBA00022840"/>
    </source>
</evidence>
<keyword evidence="15" id="KW-1185">Reference proteome</keyword>
<evidence type="ECO:0000256" key="10">
    <source>
        <dbReference type="SAM" id="MobiDB-lite"/>
    </source>
</evidence>
<dbReference type="PROSITE" id="PS51192">
    <property type="entry name" value="HELICASE_ATP_BIND_1"/>
    <property type="match status" value="1"/>
</dbReference>
<dbReference type="GO" id="GO:0005829">
    <property type="term" value="C:cytosol"/>
    <property type="evidence" value="ECO:0007669"/>
    <property type="project" value="TreeGrafter"/>
</dbReference>
<dbReference type="GO" id="GO:0003723">
    <property type="term" value="F:RNA binding"/>
    <property type="evidence" value="ECO:0007669"/>
    <property type="project" value="UniProtKB-KW"/>
</dbReference>
<accession>A0A1L3GP17</accession>
<feature type="compositionally biased region" description="Gly residues" evidence="10">
    <location>
        <begin position="415"/>
        <end position="428"/>
    </location>
</feature>
<sequence>MKFTELDLPQPVLKGIEAVGFTDLTPVQEESIPLALAGKDVAGQAQTGTGKTAAFLIALFTRLLQSKSKTSNNPRALIIAPTRELVVQIWEDAKGLGAFCPFKLQPIFGGVDYEKQRQALQDGVDVIIATPGRLIDYAKQGVFSFHRIEALVIDEADRMFDMGFIKDLRYIMRKLPPFEKRQTMLYSATLSHRVMELAYEFMDLAEKVSVAPEQVTAERVEQVLYHVGRREKFALLLGLMKKMEDPCRMLLFVNTKREAEHLTGRLKVNGYKAEVISGDIPQKKRMRILDDFKANRLHYLVGTDVASRGIHIDGVTHVVNYDLPQDPEDYVHRIGRTARAGASGLAISFADEDLVFYLSDIEGYIGFSIPAVFPENEDFCHDYKRYVPRKKVPADDRRRPAEKGRKPPRRRTGRSKGGTKPGGGSSAK</sequence>
<evidence type="ECO:0000256" key="2">
    <source>
        <dbReference type="ARBA" id="ARBA00022741"/>
    </source>
</evidence>
<feature type="domain" description="Helicase C-terminal" evidence="12">
    <location>
        <begin position="219"/>
        <end position="380"/>
    </location>
</feature>
<keyword evidence="3 9" id="KW-0378">Hydrolase</keyword>
<dbReference type="HAMAP" id="MF_00661">
    <property type="entry name" value="DEAD_helicase_RhlB"/>
    <property type="match status" value="1"/>
</dbReference>
<reference evidence="14 15" key="1">
    <citation type="journal article" date="2017" name="Genome Announc.">
        <title>Complete Genome Sequences of Two Acetylene-Fermenting Pelobacter acetylenicus Strains.</title>
        <authorList>
            <person name="Sutton J.M."/>
            <person name="Baesman S.M."/>
            <person name="Fierst J.L."/>
            <person name="Poret-Peterson A.T."/>
            <person name="Oremland R.S."/>
            <person name="Dunlap D.S."/>
            <person name="Akob D.M."/>
        </authorList>
    </citation>
    <scope>NUCLEOTIDE SEQUENCE [LARGE SCALE GENOMIC DNA]</scope>
    <source>
        <strain evidence="14 15">SFB93</strain>
    </source>
</reference>
<dbReference type="GO" id="GO:0016787">
    <property type="term" value="F:hydrolase activity"/>
    <property type="evidence" value="ECO:0007669"/>
    <property type="project" value="UniProtKB-KW"/>
</dbReference>
<evidence type="ECO:0000256" key="9">
    <source>
        <dbReference type="RuleBase" id="RU000492"/>
    </source>
</evidence>
<dbReference type="PROSITE" id="PS51195">
    <property type="entry name" value="Q_MOTIF"/>
    <property type="match status" value="1"/>
</dbReference>
<dbReference type="Pfam" id="PF00270">
    <property type="entry name" value="DEAD"/>
    <property type="match status" value="1"/>
</dbReference>
<dbReference type="Gene3D" id="3.40.50.300">
    <property type="entry name" value="P-loop containing nucleotide triphosphate hydrolases"/>
    <property type="match status" value="2"/>
</dbReference>
<feature type="region of interest" description="Disordered" evidence="10">
    <location>
        <begin position="390"/>
        <end position="428"/>
    </location>
</feature>
<evidence type="ECO:0000256" key="1">
    <source>
        <dbReference type="ARBA" id="ARBA00022490"/>
    </source>
</evidence>
<evidence type="ECO:0000256" key="4">
    <source>
        <dbReference type="ARBA" id="ARBA00022806"/>
    </source>
</evidence>
<dbReference type="SUPFAM" id="SSF52540">
    <property type="entry name" value="P-loop containing nucleoside triphosphate hydrolases"/>
    <property type="match status" value="1"/>
</dbReference>
<evidence type="ECO:0000259" key="13">
    <source>
        <dbReference type="PROSITE" id="PS51195"/>
    </source>
</evidence>